<dbReference type="InterPro" id="IPR013525">
    <property type="entry name" value="ABC2_TM"/>
</dbReference>
<accession>A0A0P7BKC7</accession>
<dbReference type="Pfam" id="PF08386">
    <property type="entry name" value="Abhydrolase_4"/>
    <property type="match status" value="1"/>
</dbReference>
<feature type="transmembrane region" description="Helical" evidence="12">
    <location>
        <begin position="240"/>
        <end position="262"/>
    </location>
</feature>
<evidence type="ECO:0000256" key="6">
    <source>
        <dbReference type="ARBA" id="ARBA00022741"/>
    </source>
</evidence>
<dbReference type="SUPFAM" id="SSF103473">
    <property type="entry name" value="MFS general substrate transporter"/>
    <property type="match status" value="1"/>
</dbReference>
<protein>
    <submittedName>
        <fullName evidence="15">Uncharacterized protein</fullName>
    </submittedName>
</protein>
<feature type="region of interest" description="Disordered" evidence="11">
    <location>
        <begin position="682"/>
        <end position="702"/>
    </location>
</feature>
<dbReference type="CDD" id="cd03263">
    <property type="entry name" value="ABC_subfamily_A"/>
    <property type="match status" value="1"/>
</dbReference>
<evidence type="ECO:0000259" key="14">
    <source>
        <dbReference type="PROSITE" id="PS50893"/>
    </source>
</evidence>
<keyword evidence="10" id="KW-0325">Glycoprotein</keyword>
<evidence type="ECO:0000259" key="13">
    <source>
        <dbReference type="PROSITE" id="PS50850"/>
    </source>
</evidence>
<feature type="domain" description="Major facilitator superfamily (MFS) profile" evidence="13">
    <location>
        <begin position="880"/>
        <end position="1343"/>
    </location>
</feature>
<keyword evidence="9 12" id="KW-0472">Membrane</keyword>
<feature type="transmembrane region" description="Helical" evidence="12">
    <location>
        <begin position="1250"/>
        <end position="1274"/>
    </location>
</feature>
<evidence type="ECO:0000256" key="12">
    <source>
        <dbReference type="SAM" id="Phobius"/>
    </source>
</evidence>
<evidence type="ECO:0000256" key="2">
    <source>
        <dbReference type="ARBA" id="ARBA00008869"/>
    </source>
</evidence>
<dbReference type="InterPro" id="IPR011701">
    <property type="entry name" value="MFS"/>
</dbReference>
<dbReference type="InterPro" id="IPR027417">
    <property type="entry name" value="P-loop_NTPase"/>
</dbReference>
<keyword evidence="8 12" id="KW-1133">Transmembrane helix</keyword>
<feature type="transmembrane region" description="Helical" evidence="12">
    <location>
        <begin position="347"/>
        <end position="371"/>
    </location>
</feature>
<dbReference type="Pfam" id="PF07690">
    <property type="entry name" value="MFS_1"/>
    <property type="match status" value="1"/>
</dbReference>
<dbReference type="STRING" id="78410.A0A0P7BKC7"/>
<dbReference type="InterPro" id="IPR026082">
    <property type="entry name" value="ABCA"/>
</dbReference>
<dbReference type="SUPFAM" id="SSF53474">
    <property type="entry name" value="alpha/beta-Hydrolases"/>
    <property type="match status" value="1"/>
</dbReference>
<evidence type="ECO:0000256" key="8">
    <source>
        <dbReference type="ARBA" id="ARBA00022989"/>
    </source>
</evidence>
<dbReference type="PANTHER" id="PTHR19229">
    <property type="entry name" value="ATP-BINDING CASSETTE TRANSPORTER SUBFAMILY A ABCA"/>
    <property type="match status" value="1"/>
</dbReference>
<dbReference type="SMART" id="SM00382">
    <property type="entry name" value="AAA"/>
    <property type="match status" value="1"/>
</dbReference>
<feature type="transmembrane region" description="Helical" evidence="12">
    <location>
        <begin position="1286"/>
        <end position="1304"/>
    </location>
</feature>
<feature type="transmembrane region" description="Helical" evidence="12">
    <location>
        <begin position="1039"/>
        <end position="1059"/>
    </location>
</feature>
<dbReference type="GO" id="GO:0016020">
    <property type="term" value="C:membrane"/>
    <property type="evidence" value="ECO:0007669"/>
    <property type="project" value="UniProtKB-SubCell"/>
</dbReference>
<feature type="transmembrane region" description="Helical" evidence="12">
    <location>
        <begin position="205"/>
        <end position="228"/>
    </location>
</feature>
<dbReference type="GO" id="GO:0005524">
    <property type="term" value="F:ATP binding"/>
    <property type="evidence" value="ECO:0007669"/>
    <property type="project" value="UniProtKB-KW"/>
</dbReference>
<keyword evidence="6" id="KW-0547">Nucleotide-binding</keyword>
<proteinExistence type="inferred from homology"/>
<feature type="domain" description="ABC transporter" evidence="14">
    <location>
        <begin position="413"/>
        <end position="638"/>
    </location>
</feature>
<dbReference type="InterPro" id="IPR020846">
    <property type="entry name" value="MFS_dom"/>
</dbReference>
<dbReference type="InterPro" id="IPR013595">
    <property type="entry name" value="Pept_S33_TAP-like_C"/>
</dbReference>
<feature type="transmembrane region" description="Helical" evidence="12">
    <location>
        <begin position="1136"/>
        <end position="1158"/>
    </location>
</feature>
<feature type="transmembrane region" description="Helical" evidence="12">
    <location>
        <begin position="1015"/>
        <end position="1033"/>
    </location>
</feature>
<comment type="caution">
    <text evidence="15">The sequence shown here is derived from an EMBL/GenBank/DDBJ whole genome shotgun (WGS) entry which is preliminary data.</text>
</comment>
<keyword evidence="16" id="KW-1185">Reference proteome</keyword>
<dbReference type="PROSITE" id="PS50850">
    <property type="entry name" value="MFS"/>
    <property type="match status" value="1"/>
</dbReference>
<dbReference type="InterPro" id="IPR003439">
    <property type="entry name" value="ABC_transporter-like_ATP-bd"/>
</dbReference>
<evidence type="ECO:0000256" key="5">
    <source>
        <dbReference type="ARBA" id="ARBA00022737"/>
    </source>
</evidence>
<reference evidence="15 16" key="1">
    <citation type="submission" date="2015-09" db="EMBL/GenBank/DDBJ databases">
        <title>Draft genome of a European isolate of the apple canker pathogen Neonectria ditissima.</title>
        <authorList>
            <person name="Gomez-Cortecero A."/>
            <person name="Harrison R.J."/>
            <person name="Armitage A.D."/>
        </authorList>
    </citation>
    <scope>NUCLEOTIDE SEQUENCE [LARGE SCALE GENOMIC DNA]</scope>
    <source>
        <strain evidence="15 16">R09/05</strain>
    </source>
</reference>
<feature type="transmembrane region" description="Helical" evidence="12">
    <location>
        <begin position="976"/>
        <end position="1003"/>
    </location>
</feature>
<evidence type="ECO:0000256" key="9">
    <source>
        <dbReference type="ARBA" id="ARBA00023136"/>
    </source>
</evidence>
<dbReference type="OrthoDB" id="8061355at2759"/>
<dbReference type="PROSITE" id="PS50893">
    <property type="entry name" value="ABC_TRANSPORTER_2"/>
    <property type="match status" value="1"/>
</dbReference>
<dbReference type="GO" id="GO:0140359">
    <property type="term" value="F:ABC-type transporter activity"/>
    <property type="evidence" value="ECO:0007669"/>
    <property type="project" value="InterPro"/>
</dbReference>
<evidence type="ECO:0000256" key="11">
    <source>
        <dbReference type="SAM" id="MobiDB-lite"/>
    </source>
</evidence>
<evidence type="ECO:0000256" key="4">
    <source>
        <dbReference type="ARBA" id="ARBA00022692"/>
    </source>
</evidence>
<feature type="transmembrane region" description="Helical" evidence="12">
    <location>
        <begin position="268"/>
        <end position="294"/>
    </location>
</feature>
<dbReference type="Pfam" id="PF12698">
    <property type="entry name" value="ABC2_membrane_3"/>
    <property type="match status" value="1"/>
</dbReference>
<dbReference type="InterPro" id="IPR003593">
    <property type="entry name" value="AAA+_ATPase"/>
</dbReference>
<keyword evidence="3" id="KW-0813">Transport</keyword>
<feature type="transmembrane region" description="Helical" evidence="12">
    <location>
        <begin position="918"/>
        <end position="939"/>
    </location>
</feature>
<feature type="transmembrane region" description="Helical" evidence="12">
    <location>
        <begin position="1223"/>
        <end position="1244"/>
    </location>
</feature>
<dbReference type="InterPro" id="IPR029058">
    <property type="entry name" value="AB_hydrolase_fold"/>
</dbReference>
<name>A0A0P7BKC7_9HYPO</name>
<evidence type="ECO:0000313" key="16">
    <source>
        <dbReference type="Proteomes" id="UP000050424"/>
    </source>
</evidence>
<dbReference type="Gene3D" id="3.40.50.1820">
    <property type="entry name" value="alpha/beta hydrolase"/>
    <property type="match status" value="1"/>
</dbReference>
<dbReference type="Gene3D" id="1.20.1250.20">
    <property type="entry name" value="MFS general substrate transporter like domains"/>
    <property type="match status" value="1"/>
</dbReference>
<evidence type="ECO:0000256" key="1">
    <source>
        <dbReference type="ARBA" id="ARBA00004141"/>
    </source>
</evidence>
<dbReference type="Pfam" id="PF00005">
    <property type="entry name" value="ABC_tran"/>
    <property type="match status" value="1"/>
</dbReference>
<keyword evidence="4 12" id="KW-0812">Transmembrane</keyword>
<keyword evidence="7" id="KW-0067">ATP-binding</keyword>
<dbReference type="Gene3D" id="3.40.50.300">
    <property type="entry name" value="P-loop containing nucleotide triphosphate hydrolases"/>
    <property type="match status" value="1"/>
</dbReference>
<evidence type="ECO:0000256" key="10">
    <source>
        <dbReference type="ARBA" id="ARBA00023180"/>
    </source>
</evidence>
<organism evidence="15 16">
    <name type="scientific">Neonectria ditissima</name>
    <dbReference type="NCBI Taxonomy" id="78410"/>
    <lineage>
        <taxon>Eukaryota</taxon>
        <taxon>Fungi</taxon>
        <taxon>Dikarya</taxon>
        <taxon>Ascomycota</taxon>
        <taxon>Pezizomycotina</taxon>
        <taxon>Sordariomycetes</taxon>
        <taxon>Hypocreomycetidae</taxon>
        <taxon>Hypocreales</taxon>
        <taxon>Nectriaceae</taxon>
        <taxon>Neonectria</taxon>
    </lineage>
</organism>
<dbReference type="Proteomes" id="UP000050424">
    <property type="component" value="Unassembled WGS sequence"/>
</dbReference>
<dbReference type="InterPro" id="IPR036259">
    <property type="entry name" value="MFS_trans_sf"/>
</dbReference>
<feature type="transmembrane region" description="Helical" evidence="12">
    <location>
        <begin position="874"/>
        <end position="898"/>
    </location>
</feature>
<dbReference type="PANTHER" id="PTHR19229:SF36">
    <property type="entry name" value="ATP-BINDING CASSETTE SUB-FAMILY A MEMBER 2"/>
    <property type="match status" value="1"/>
</dbReference>
<feature type="transmembrane region" description="Helical" evidence="12">
    <location>
        <begin position="951"/>
        <end position="970"/>
    </location>
</feature>
<evidence type="ECO:0000256" key="7">
    <source>
        <dbReference type="ARBA" id="ARBA00022840"/>
    </source>
</evidence>
<feature type="transmembrane region" description="Helical" evidence="12">
    <location>
        <begin position="306"/>
        <end position="327"/>
    </location>
</feature>
<feature type="transmembrane region" description="Helical" evidence="12">
    <location>
        <begin position="1178"/>
        <end position="1202"/>
    </location>
</feature>
<evidence type="ECO:0000256" key="3">
    <source>
        <dbReference type="ARBA" id="ARBA00022448"/>
    </source>
</evidence>
<dbReference type="InterPro" id="IPR017871">
    <property type="entry name" value="ABC_transporter-like_CS"/>
</dbReference>
<comment type="subcellular location">
    <subcellularLocation>
        <location evidence="1">Membrane</location>
        <topology evidence="1">Multi-pass membrane protein</topology>
    </subcellularLocation>
</comment>
<dbReference type="SUPFAM" id="SSF52540">
    <property type="entry name" value="P-loop containing nucleoside triphosphate hydrolases"/>
    <property type="match status" value="1"/>
</dbReference>
<feature type="region of interest" description="Disordered" evidence="11">
    <location>
        <begin position="2044"/>
        <end position="2063"/>
    </location>
</feature>
<keyword evidence="5" id="KW-0677">Repeat</keyword>
<dbReference type="GO" id="GO:0016887">
    <property type="term" value="F:ATP hydrolysis activity"/>
    <property type="evidence" value="ECO:0007669"/>
    <property type="project" value="InterPro"/>
</dbReference>
<dbReference type="PROSITE" id="PS00211">
    <property type="entry name" value="ABC_TRANSPORTER_1"/>
    <property type="match status" value="1"/>
</dbReference>
<feature type="transmembrane region" description="Helical" evidence="12">
    <location>
        <begin position="158"/>
        <end position="185"/>
    </location>
</feature>
<evidence type="ECO:0000313" key="15">
    <source>
        <dbReference type="EMBL" id="KPM40495.1"/>
    </source>
</evidence>
<gene>
    <name evidence="15" type="ORF">AK830_g6069</name>
</gene>
<feature type="transmembrane region" description="Helical" evidence="12">
    <location>
        <begin position="1316"/>
        <end position="1338"/>
    </location>
</feature>
<sequence length="2063" mass="227315">MIIPLAFTPAVNFMVNSPTPYEPTPCTNSEPSFTDEPWLIDLLPGGYSDQAGSDSMSILVGPNSTNDTLSKAISSFPIGDRFEMKNYRDSFVFENNFDGFLQHVRDKADQITPGALHMGNKSNTPTFAYNAELGPDIAMLMQNLWSQLHSRVPIALSFAYFSSTIPVVIILSELCGSFFALYPAYERLQKVRALQYSNSVRPCPLWASHVLVDTSFVVIISAFSTLIISLDIQKWYYATYLFPVFLLYGITTILWGYIISLFSRSELAAFGFTLCAMATMFILSVMAFTLASYYPNPSSATLTMDAVTFFLGLIFPVANLFRAMTIGLNVWSVGCRNSELIAYPGSIYAYGGPILLLCLQVLYLFPALLWLDGQYSFLPASSKHPDGYETRATTGHDIEMDSVRSNISHPDLLRVDHVRKTFGSKVVVDDVSLGLGESEILALLGPNGAGKTTITNMMRGEIIPDQGSIYVQGVNVRTNTQTALQHIGVCPQFDALDPLSVRQQLLFYARVKGIKDIRKDVDFVIQKVGLAPFATRLTSRLSGGNKRKLSLAIALLGNPTVLILDEPSSAMDAISKREMWKMLSSITPGRSVLLTTHSMEEADELATRVAILSKRILTIGTSQELRQRYSNVYEAHLVLTTAPASTRRETEQVEAWIRNTFSDATFEGVNLGGQIRFMIPADSNKSPQSSPAPRGLESQVTEAGGVLGDRRSGVLRLIETLEEQKDNIGVSCYTVGMGTLEMVFLKIIKDFDVQDEDEKPKKFRLLPVALGLWSAEEPAITRCARGTWPGKHLYKQPGGKPKTLGRPQQFLLSHFTQIDGVFARNLPSVMSAASAKPDNAVETSGTGVSTLGHVRLRDAVTNEIILIPPRVFKLYTAAAVCFAMILCNFLAAGPTLAILETAQDFFPNWQQTGMASPIAKTAYFFNCTALFQGLGNLVWMPLTNKYGRRPVYVISFTLYLITAIWCSVAKEYANFLVARIVMGFAAGAAECLAPITISDVFFLHERGTITALYNASLNLGVALGAIVDGFIVRYQPWRYIYYVAIALIGAVTLIVYFTFPETAYNRSPDTHGITTTLHAESEAYHLKTRDGEGNVQHYERPARRQAKASEYLVPGLKLYHGTFTEESLWNMTIRPVLLLALPPVFWATMVMSVTIGFITAITSNVAPAFSTAYGFEAWQSGLCFFAAVIGALLGIFFGGNLSDWVADYFTKRNGGIREPEMRLPAIMISVITGPLSLVLYGVGIQKQLHWIVPTLGIGLINFSITQATNVSLVYTIDSYRPIAGEIVVTQLAFKSAFGFLLGFYTNPWVDKHGYAVAYGEMAAICGGVLVFWIPLFLWGKKLRQYTLNWGLMKHARWDIDRECHAALVGQSCDFTHYTVMLCVSSEARKPTLQRSPCLPFAPKWPEQQNKNEQQDEFRWEDIEPQTSLHYVPCFSVFQCARLSVPLNWNGSRTTRETGLRAAIAIIKLPAKVPVTDPRYGGPVLLNPGGPGESGVYQVLTDGKNVQAILDEPGSLDTNESTTSGGKYFDILSFDPRGVNNTTPSLQCFADSFDQRAWLLGLPDYGLLWHSESITGMEWARAAALGASCSYGEDDTGILQHSNTAQTVEDMVQLIEKHGEWRAKEANILLSENQDACRKSKVDILERTAYQPGQEMMQYWGMSYGTLIGATFAAMHPDRVGRMVIDGVVDPADHYAGNWLTQLQDSDMIISKFCEYCFQAGPVKCALYTGSSPADVEARLTTILLFLKENPIPMAPSPSKRRGASPAFVTYGDAHLALLSGMYFPFAVAEDFFDLLVSLESRNTSSPALLRIIATKQATLNKAGCQPGRPSLDDKVPYVSGFGSFQAISCMDSGNRVELTRQSFNEYVAVAQSQSRWISSSWARNKMACLGYTAQPAWSHGLKFEKQEWANTSHPLLIVGNTHDTVTPLRNARRVSTLFPGSVVLQQDSQGHCSHSTPSLCTAKRIRHYFQTGELPPRGTVVDELLGGIVPSTARVVFRAFALDHEDLILKKLGRAPDGTSTNEADLNHNPIRFLIANKGGGLDGKFVGPRTDRGKPSAQDGVP</sequence>
<dbReference type="GO" id="GO:0005319">
    <property type="term" value="F:lipid transporter activity"/>
    <property type="evidence" value="ECO:0007669"/>
    <property type="project" value="TreeGrafter"/>
</dbReference>
<dbReference type="EMBL" id="LKCW01000082">
    <property type="protein sequence ID" value="KPM40495.1"/>
    <property type="molecule type" value="Genomic_DNA"/>
</dbReference>
<comment type="similarity">
    <text evidence="2">Belongs to the ABC transporter superfamily. ABCA family.</text>
</comment>